<protein>
    <submittedName>
        <fullName evidence="1">Cupin</fullName>
    </submittedName>
</protein>
<dbReference type="InterPro" id="IPR011051">
    <property type="entry name" value="RmlC_Cupin_sf"/>
</dbReference>
<evidence type="ECO:0000313" key="2">
    <source>
        <dbReference type="Proteomes" id="UP000249066"/>
    </source>
</evidence>
<comment type="caution">
    <text evidence="1">The sequence shown here is derived from an EMBL/GenBank/DDBJ whole genome shotgun (WGS) entry which is preliminary data.</text>
</comment>
<dbReference type="InterPro" id="IPR014710">
    <property type="entry name" value="RmlC-like_jellyroll"/>
</dbReference>
<gene>
    <name evidence="1" type="ORF">DI623_08265</name>
</gene>
<organism evidence="1 2">
    <name type="scientific">Sphingomonas sanxanigenens</name>
    <dbReference type="NCBI Taxonomy" id="397260"/>
    <lineage>
        <taxon>Bacteria</taxon>
        <taxon>Pseudomonadati</taxon>
        <taxon>Pseudomonadota</taxon>
        <taxon>Alphaproteobacteria</taxon>
        <taxon>Sphingomonadales</taxon>
        <taxon>Sphingomonadaceae</taxon>
        <taxon>Sphingomonas</taxon>
    </lineage>
</organism>
<dbReference type="AlphaFoldDB" id="A0A2W5A9X1"/>
<accession>A0A2W5A9X1</accession>
<dbReference type="SUPFAM" id="SSF51182">
    <property type="entry name" value="RmlC-like cupins"/>
    <property type="match status" value="1"/>
</dbReference>
<proteinExistence type="predicted"/>
<sequence>MPHLPTNPVHLGLSAAASVEPAFTGMEWYAAYGARHAADGVEGRLVSQYSFDRSWDMWEMHPHGAEVVICTAGGITLHQEHADGARESVTLAPGDYAINPPGTWHTADVPAGTVCTAIFITAGLGTEHRGR</sequence>
<dbReference type="EMBL" id="QFNN01000039">
    <property type="protein sequence ID" value="PZO89997.1"/>
    <property type="molecule type" value="Genomic_DNA"/>
</dbReference>
<dbReference type="Proteomes" id="UP000249066">
    <property type="component" value="Unassembled WGS sequence"/>
</dbReference>
<name>A0A2W5A9X1_9SPHN</name>
<reference evidence="1 2" key="1">
    <citation type="submission" date="2017-08" db="EMBL/GenBank/DDBJ databases">
        <title>Infants hospitalized years apart are colonized by the same room-sourced microbial strains.</title>
        <authorList>
            <person name="Brooks B."/>
            <person name="Olm M.R."/>
            <person name="Firek B.A."/>
            <person name="Baker R."/>
            <person name="Thomas B.C."/>
            <person name="Morowitz M.J."/>
            <person name="Banfield J.F."/>
        </authorList>
    </citation>
    <scope>NUCLEOTIDE SEQUENCE [LARGE SCALE GENOMIC DNA]</scope>
    <source>
        <strain evidence="1">S2_018_000_R2_101</strain>
    </source>
</reference>
<evidence type="ECO:0000313" key="1">
    <source>
        <dbReference type="EMBL" id="PZO89997.1"/>
    </source>
</evidence>
<dbReference type="Gene3D" id="2.60.120.10">
    <property type="entry name" value="Jelly Rolls"/>
    <property type="match status" value="1"/>
</dbReference>